<gene>
    <name evidence="1" type="ORF">GCM10009037_24430</name>
</gene>
<evidence type="ECO:0000313" key="1">
    <source>
        <dbReference type="EMBL" id="GGL39765.1"/>
    </source>
</evidence>
<evidence type="ECO:0008006" key="3">
    <source>
        <dbReference type="Google" id="ProtNLM"/>
    </source>
</evidence>
<dbReference type="Pfam" id="PF26425">
    <property type="entry name" value="PIN_halo"/>
    <property type="match status" value="1"/>
</dbReference>
<dbReference type="EMBL" id="BMPF01000004">
    <property type="protein sequence ID" value="GGL39765.1"/>
    <property type="molecule type" value="Genomic_DNA"/>
</dbReference>
<reference evidence="1 2" key="1">
    <citation type="journal article" date="2019" name="Int. J. Syst. Evol. Microbiol.">
        <title>The Global Catalogue of Microorganisms (GCM) 10K type strain sequencing project: providing services to taxonomists for standard genome sequencing and annotation.</title>
        <authorList>
            <consortium name="The Broad Institute Genomics Platform"/>
            <consortium name="The Broad Institute Genome Sequencing Center for Infectious Disease"/>
            <person name="Wu L."/>
            <person name="Ma J."/>
        </authorList>
    </citation>
    <scope>NUCLEOTIDE SEQUENCE [LARGE SCALE GENOMIC DNA]</scope>
    <source>
        <strain evidence="1 2">JCM 19585</strain>
    </source>
</reference>
<dbReference type="Proteomes" id="UP000628840">
    <property type="component" value="Unassembled WGS sequence"/>
</dbReference>
<sequence>MSAISPLPNALVLDTSFLRTLGGPGHDRYQAFINHVKSNGIQLYLSQRVCEEIEEQQGWISADWLHKAQSESWISTAQPVQEGVSVYDGPTAAVVMDRIQQRLADIEHVPPDELRKTDAGLAGTAIMLLASTAYDSIGIVMDDRNAEATIRAILSNTYYEDYISVLTVWDVIELVEADGYPED</sequence>
<proteinExistence type="predicted"/>
<dbReference type="AlphaFoldDB" id="A0A830FC40"/>
<organism evidence="1 2">
    <name type="scientific">Halarchaeum grantii</name>
    <dbReference type="NCBI Taxonomy" id="1193105"/>
    <lineage>
        <taxon>Archaea</taxon>
        <taxon>Methanobacteriati</taxon>
        <taxon>Methanobacteriota</taxon>
        <taxon>Stenosarchaea group</taxon>
        <taxon>Halobacteria</taxon>
        <taxon>Halobacteriales</taxon>
        <taxon>Halobacteriaceae</taxon>
    </lineage>
</organism>
<comment type="caution">
    <text evidence="1">The sequence shown here is derived from an EMBL/GenBank/DDBJ whole genome shotgun (WGS) entry which is preliminary data.</text>
</comment>
<accession>A0A830FC40</accession>
<protein>
    <recommendedName>
        <fullName evidence="3">PIN domain-containing protein</fullName>
    </recommendedName>
</protein>
<dbReference type="OrthoDB" id="230174at2157"/>
<dbReference type="RefSeq" id="WP_188884046.1">
    <property type="nucleotide sequence ID" value="NZ_BMPF01000004.1"/>
</dbReference>
<name>A0A830FC40_9EURY</name>
<evidence type="ECO:0000313" key="2">
    <source>
        <dbReference type="Proteomes" id="UP000628840"/>
    </source>
</evidence>
<keyword evidence="2" id="KW-1185">Reference proteome</keyword>
<dbReference type="InterPro" id="IPR058703">
    <property type="entry name" value="PIN-containing"/>
</dbReference>